<keyword evidence="1" id="KW-0732">Signal</keyword>
<organism evidence="2 3">
    <name type="scientific">Pristionchus fissidentatus</name>
    <dbReference type="NCBI Taxonomy" id="1538716"/>
    <lineage>
        <taxon>Eukaryota</taxon>
        <taxon>Metazoa</taxon>
        <taxon>Ecdysozoa</taxon>
        <taxon>Nematoda</taxon>
        <taxon>Chromadorea</taxon>
        <taxon>Rhabditida</taxon>
        <taxon>Rhabditina</taxon>
        <taxon>Diplogasteromorpha</taxon>
        <taxon>Diplogasteroidea</taxon>
        <taxon>Neodiplogasteridae</taxon>
        <taxon>Pristionchus</taxon>
    </lineage>
</organism>
<feature type="chain" id="PRO_5043719619" description="Secreted protein" evidence="1">
    <location>
        <begin position="35"/>
        <end position="137"/>
    </location>
</feature>
<keyword evidence="3" id="KW-1185">Reference proteome</keyword>
<feature type="non-terminal residue" evidence="2">
    <location>
        <position position="137"/>
    </location>
</feature>
<name>A0AAV5UTM8_9BILA</name>
<gene>
    <name evidence="2" type="ORF">PFISCL1PPCAC_282</name>
</gene>
<accession>A0AAV5UTM8</accession>
<evidence type="ECO:0000313" key="2">
    <source>
        <dbReference type="EMBL" id="GMT08985.1"/>
    </source>
</evidence>
<dbReference type="EMBL" id="BTSY01000001">
    <property type="protein sequence ID" value="GMT08985.1"/>
    <property type="molecule type" value="Genomic_DNA"/>
</dbReference>
<protein>
    <recommendedName>
        <fullName evidence="4">Secreted protein</fullName>
    </recommendedName>
</protein>
<evidence type="ECO:0008006" key="4">
    <source>
        <dbReference type="Google" id="ProtNLM"/>
    </source>
</evidence>
<proteinExistence type="predicted"/>
<feature type="non-terminal residue" evidence="2">
    <location>
        <position position="1"/>
    </location>
</feature>
<evidence type="ECO:0000256" key="1">
    <source>
        <dbReference type="SAM" id="SignalP"/>
    </source>
</evidence>
<comment type="caution">
    <text evidence="2">The sequence shown here is derived from an EMBL/GenBank/DDBJ whole genome shotgun (WGS) entry which is preliminary data.</text>
</comment>
<sequence>LSQSILAHADSPRMIARLLSIFCLLSTEFLQSYGFEYHIDVDRCKQETVCYVRQSCAKGDEDAASAKVLLQFRYDNNKLKNGTCDVIMQIKQYSTKKWHVMMQLNGSYSNKELDSRKGISLFHVKNQFSCAPNNNFT</sequence>
<reference evidence="2" key="1">
    <citation type="submission" date="2023-10" db="EMBL/GenBank/DDBJ databases">
        <title>Genome assembly of Pristionchus species.</title>
        <authorList>
            <person name="Yoshida K."/>
            <person name="Sommer R.J."/>
        </authorList>
    </citation>
    <scope>NUCLEOTIDE SEQUENCE</scope>
    <source>
        <strain evidence="2">RS5133</strain>
    </source>
</reference>
<dbReference type="AlphaFoldDB" id="A0AAV5UTM8"/>
<evidence type="ECO:0000313" key="3">
    <source>
        <dbReference type="Proteomes" id="UP001432322"/>
    </source>
</evidence>
<dbReference type="Proteomes" id="UP001432322">
    <property type="component" value="Unassembled WGS sequence"/>
</dbReference>
<feature type="signal peptide" evidence="1">
    <location>
        <begin position="1"/>
        <end position="34"/>
    </location>
</feature>